<dbReference type="SUPFAM" id="SSF56436">
    <property type="entry name" value="C-type lectin-like"/>
    <property type="match status" value="1"/>
</dbReference>
<dbReference type="SUPFAM" id="SSF109854">
    <property type="entry name" value="DinB/YfiT-like putative metalloenzymes"/>
    <property type="match status" value="1"/>
</dbReference>
<dbReference type="InterPro" id="IPR030809">
    <property type="entry name" value="EgtB_signatur"/>
</dbReference>
<dbReference type="Pfam" id="PF12867">
    <property type="entry name" value="DinB_2"/>
    <property type="match status" value="1"/>
</dbReference>
<dbReference type="NCBIfam" id="NF041186">
    <property type="entry name" value="SenA"/>
    <property type="match status" value="1"/>
</dbReference>
<dbReference type="Proteomes" id="UP000737171">
    <property type="component" value="Unassembled WGS sequence"/>
</dbReference>
<evidence type="ECO:0000256" key="1">
    <source>
        <dbReference type="ARBA" id="ARBA00023002"/>
    </source>
</evidence>
<protein>
    <submittedName>
        <fullName evidence="6">Ergothioneine biosynthesis protein EgtB</fullName>
    </submittedName>
</protein>
<dbReference type="PANTHER" id="PTHR23150">
    <property type="entry name" value="SULFATASE MODIFYING FACTOR 1, 2"/>
    <property type="match status" value="1"/>
</dbReference>
<dbReference type="Gene3D" id="1.20.120.450">
    <property type="entry name" value="dinb family like domain"/>
    <property type="match status" value="1"/>
</dbReference>
<dbReference type="InterPro" id="IPR016187">
    <property type="entry name" value="CTDL_fold"/>
</dbReference>
<dbReference type="InterPro" id="IPR034660">
    <property type="entry name" value="DinB/YfiT-like"/>
</dbReference>
<dbReference type="InterPro" id="IPR005532">
    <property type="entry name" value="SUMF_dom"/>
</dbReference>
<keyword evidence="1" id="KW-0560">Oxidoreductase</keyword>
<gene>
    <name evidence="6" type="primary">egtB</name>
    <name evidence="6" type="ORF">HLB44_32000</name>
</gene>
<dbReference type="InterPro" id="IPR042095">
    <property type="entry name" value="SUMF_sf"/>
</dbReference>
<dbReference type="Gene3D" id="3.90.1580.10">
    <property type="entry name" value="paralog of FGE (formylglycine-generating enzyme)"/>
    <property type="match status" value="2"/>
</dbReference>
<dbReference type="InterPro" id="IPR024775">
    <property type="entry name" value="DinB-like"/>
</dbReference>
<feature type="domain" description="Sulfatase-modifying factor enzyme-like" evidence="4">
    <location>
        <begin position="324"/>
        <end position="392"/>
    </location>
</feature>
<dbReference type="EMBL" id="JABRWJ010000013">
    <property type="protein sequence ID" value="NRF71621.1"/>
    <property type="molecule type" value="Genomic_DNA"/>
</dbReference>
<feature type="domain" description="Sulfatase-modifying factor enzyme-like" evidence="4">
    <location>
        <begin position="186"/>
        <end position="323"/>
    </location>
</feature>
<name>A0ABX2ET09_9BURK</name>
<evidence type="ECO:0000313" key="6">
    <source>
        <dbReference type="EMBL" id="NRF71621.1"/>
    </source>
</evidence>
<feature type="domain" description="DinB-like" evidence="5">
    <location>
        <begin position="14"/>
        <end position="129"/>
    </location>
</feature>
<organism evidence="6 7">
    <name type="scientific">Pseudaquabacterium terrae</name>
    <dbReference type="NCBI Taxonomy" id="2732868"/>
    <lineage>
        <taxon>Bacteria</taxon>
        <taxon>Pseudomonadati</taxon>
        <taxon>Pseudomonadota</taxon>
        <taxon>Betaproteobacteria</taxon>
        <taxon>Burkholderiales</taxon>
        <taxon>Sphaerotilaceae</taxon>
        <taxon>Pseudaquabacterium</taxon>
    </lineage>
</organism>
<reference evidence="6 7" key="1">
    <citation type="submission" date="2020-05" db="EMBL/GenBank/DDBJ databases">
        <title>Aquincola sp. isolate from soil.</title>
        <authorList>
            <person name="Han J."/>
            <person name="Kim D.-U."/>
        </authorList>
    </citation>
    <scope>NUCLEOTIDE SEQUENCE [LARGE SCALE GENOMIC DNA]</scope>
    <source>
        <strain evidence="6 7">S2</strain>
    </source>
</reference>
<keyword evidence="7" id="KW-1185">Reference proteome</keyword>
<evidence type="ECO:0000256" key="2">
    <source>
        <dbReference type="ARBA" id="ARBA00023004"/>
    </source>
</evidence>
<dbReference type="RefSeq" id="WP_173133208.1">
    <property type="nucleotide sequence ID" value="NZ_JABRWJ010000013.1"/>
</dbReference>
<evidence type="ECO:0000256" key="3">
    <source>
        <dbReference type="ARBA" id="ARBA00037882"/>
    </source>
</evidence>
<comment type="pathway">
    <text evidence="3">Amino-acid biosynthesis; ergothioneine biosynthesis.</text>
</comment>
<keyword evidence="2" id="KW-0408">Iron</keyword>
<sequence length="393" mass="44503">MNARRLAGPALAAALRDSRQRLRRLVDDLDESQWRIPHQAGINPIAWELGHVAWFAEFWTQRGPHLVGSDGFVHAARPARIAGPDETFDSARLPHAQRWDLPTPERAELFARLEAQLAETIAAMPTGDSDAALYFHRLALLHEDMHAEAFCWLRATLGYPAPEGARLRALRGEGVIRLDRASTSLGYVADEAGFAFDNERPSMAVQLEPFEIDSRCVTAGEFCRFVNAGGYDDPDHWPGDAGLWRRQAARSHPARWRLAAPGGEWQQRWFDRWSPLDPNQPVVHVSAYEAQAYCRWVGRRLPTAAEWGHAAATLPADAFDWGDSVWEWTASPFLPYPGFVVGPYKDYSAPWFGDHRELRGGAFATHPRLQDRRYRNFFRPERCDIFAGFRTAH</sequence>
<comment type="caution">
    <text evidence="6">The sequence shown here is derived from an EMBL/GenBank/DDBJ whole genome shotgun (WGS) entry which is preliminary data.</text>
</comment>
<dbReference type="InterPro" id="IPR051043">
    <property type="entry name" value="Sulfatase_Mod_Factor_Kinase"/>
</dbReference>
<proteinExistence type="predicted"/>
<evidence type="ECO:0000259" key="4">
    <source>
        <dbReference type="Pfam" id="PF03781"/>
    </source>
</evidence>
<dbReference type="NCBIfam" id="TIGR04373">
    <property type="entry name" value="egtB_X_signatur"/>
    <property type="match status" value="1"/>
</dbReference>
<evidence type="ECO:0000313" key="7">
    <source>
        <dbReference type="Proteomes" id="UP000737171"/>
    </source>
</evidence>
<accession>A0ABX2ET09</accession>
<evidence type="ECO:0000259" key="5">
    <source>
        <dbReference type="Pfam" id="PF12867"/>
    </source>
</evidence>
<dbReference type="Pfam" id="PF03781">
    <property type="entry name" value="FGE-sulfatase"/>
    <property type="match status" value="2"/>
</dbReference>